<proteinExistence type="predicted"/>
<dbReference type="InterPro" id="IPR002110">
    <property type="entry name" value="Ankyrin_rpt"/>
</dbReference>
<dbReference type="SUPFAM" id="SSF57850">
    <property type="entry name" value="RING/U-box"/>
    <property type="match status" value="1"/>
</dbReference>
<dbReference type="Proteomes" id="UP000091967">
    <property type="component" value="Unassembled WGS sequence"/>
</dbReference>
<keyword evidence="1" id="KW-0479">Metal-binding</keyword>
<dbReference type="PROSITE" id="PS01357">
    <property type="entry name" value="ZF_ZZ_1"/>
    <property type="match status" value="1"/>
</dbReference>
<accession>A0A1B8AIN0</accession>
<keyword evidence="6" id="KW-1185">Reference proteome</keyword>
<evidence type="ECO:0000256" key="3">
    <source>
        <dbReference type="ARBA" id="ARBA00022833"/>
    </source>
</evidence>
<dbReference type="GO" id="GO:0008270">
    <property type="term" value="F:zinc ion binding"/>
    <property type="evidence" value="ECO:0007669"/>
    <property type="project" value="UniProtKB-KW"/>
</dbReference>
<dbReference type="OMA" id="WYRHENE"/>
<comment type="caution">
    <text evidence="5">The sequence shown here is derived from an EMBL/GenBank/DDBJ whole genome shotgun (WGS) entry which is preliminary data.</text>
</comment>
<sequence length="223" mass="24906">MSGDIGLVQVVLERSERAGVDINIRDNDGWTPLLWAVRASRIWYRHENERISIIDVVSFLLENGADPGIRGKGVNQDWMVKEAAYYYHADSVISVVCNISDGDIGSKKRGNELTASKYCDCCLLDIYGIHYQCSICYDYHLCHKCHMSALKVHPAHSSFSELGGEFIEHDEREEENVSVIDIGDGDGEGDGDITLDLDAETPFDDFGDDDSNVEDLLDGHFVK</sequence>
<dbReference type="AlphaFoldDB" id="A0A1B8AIN0"/>
<evidence type="ECO:0000256" key="1">
    <source>
        <dbReference type="ARBA" id="ARBA00022723"/>
    </source>
</evidence>
<name>A0A1B8AIN0_FUSPO</name>
<evidence type="ECO:0000313" key="6">
    <source>
        <dbReference type="Proteomes" id="UP000091967"/>
    </source>
</evidence>
<protein>
    <recommendedName>
        <fullName evidence="4">ZZ-type domain-containing protein</fullName>
    </recommendedName>
</protein>
<dbReference type="Pfam" id="PF00023">
    <property type="entry name" value="Ank"/>
    <property type="match status" value="1"/>
</dbReference>
<keyword evidence="3" id="KW-0862">Zinc</keyword>
<dbReference type="SUPFAM" id="SSF48403">
    <property type="entry name" value="Ankyrin repeat"/>
    <property type="match status" value="1"/>
</dbReference>
<evidence type="ECO:0000259" key="4">
    <source>
        <dbReference type="PROSITE" id="PS01357"/>
    </source>
</evidence>
<dbReference type="EMBL" id="LYXU01000003">
    <property type="protein sequence ID" value="OBS20435.1"/>
    <property type="molecule type" value="Genomic_DNA"/>
</dbReference>
<dbReference type="InterPro" id="IPR000433">
    <property type="entry name" value="Znf_ZZ"/>
</dbReference>
<evidence type="ECO:0000256" key="2">
    <source>
        <dbReference type="ARBA" id="ARBA00022771"/>
    </source>
</evidence>
<dbReference type="InterPro" id="IPR036770">
    <property type="entry name" value="Ankyrin_rpt-contain_sf"/>
</dbReference>
<organism evidence="5 6">
    <name type="scientific">Fusarium poae</name>
    <dbReference type="NCBI Taxonomy" id="36050"/>
    <lineage>
        <taxon>Eukaryota</taxon>
        <taxon>Fungi</taxon>
        <taxon>Dikarya</taxon>
        <taxon>Ascomycota</taxon>
        <taxon>Pezizomycotina</taxon>
        <taxon>Sordariomycetes</taxon>
        <taxon>Hypocreomycetidae</taxon>
        <taxon>Hypocreales</taxon>
        <taxon>Nectriaceae</taxon>
        <taxon>Fusarium</taxon>
    </lineage>
</organism>
<evidence type="ECO:0000313" key="5">
    <source>
        <dbReference type="EMBL" id="OBS20435.1"/>
    </source>
</evidence>
<dbReference type="InterPro" id="IPR043145">
    <property type="entry name" value="Znf_ZZ_sf"/>
</dbReference>
<keyword evidence="2" id="KW-0863">Zinc-finger</keyword>
<feature type="domain" description="ZZ-type" evidence="4">
    <location>
        <begin position="119"/>
        <end position="145"/>
    </location>
</feature>
<dbReference type="Gene3D" id="1.25.40.20">
    <property type="entry name" value="Ankyrin repeat-containing domain"/>
    <property type="match status" value="1"/>
</dbReference>
<reference evidence="5 6" key="1">
    <citation type="submission" date="2016-06" db="EMBL/GenBank/DDBJ databases">
        <title>Living apart together: crosstalk between the core and supernumerary genomes in a fungal plant pathogen.</title>
        <authorList>
            <person name="Vanheule A."/>
            <person name="Audenaert K."/>
            <person name="Warris S."/>
            <person name="Van De Geest H."/>
            <person name="Schijlen E."/>
            <person name="Hofte M."/>
            <person name="De Saeger S."/>
            <person name="Haesaert G."/>
            <person name="Waalwijk C."/>
            <person name="Van Der Lee T."/>
        </authorList>
    </citation>
    <scope>NUCLEOTIDE SEQUENCE [LARGE SCALE GENOMIC DNA]</scope>
    <source>
        <strain evidence="5 6">2516</strain>
    </source>
</reference>
<gene>
    <name evidence="5" type="ORF">FPOA_06805</name>
</gene>
<dbReference type="Gene3D" id="3.30.60.90">
    <property type="match status" value="1"/>
</dbReference>
<dbReference type="STRING" id="36050.A0A1B8AIN0"/>